<reference evidence="2" key="1">
    <citation type="journal article" date="2019" name="Int. J. Syst. Evol. Microbiol.">
        <title>The Global Catalogue of Microorganisms (GCM) 10K type strain sequencing project: providing services to taxonomists for standard genome sequencing and annotation.</title>
        <authorList>
            <consortium name="The Broad Institute Genomics Platform"/>
            <consortium name="The Broad Institute Genome Sequencing Center for Infectious Disease"/>
            <person name="Wu L."/>
            <person name="Ma J."/>
        </authorList>
    </citation>
    <scope>NUCLEOTIDE SEQUENCE [LARGE SCALE GENOMIC DNA]</scope>
    <source>
        <strain evidence="2">CCM 7403</strain>
    </source>
</reference>
<dbReference type="Pfam" id="PF13279">
    <property type="entry name" value="4HBT_2"/>
    <property type="match status" value="1"/>
</dbReference>
<proteinExistence type="predicted"/>
<dbReference type="SUPFAM" id="SSF54637">
    <property type="entry name" value="Thioesterase/thiol ester dehydrase-isomerase"/>
    <property type="match status" value="1"/>
</dbReference>
<name>A0ABQ1Q654_9ACTN</name>
<dbReference type="Proteomes" id="UP000630594">
    <property type="component" value="Unassembled WGS sequence"/>
</dbReference>
<evidence type="ECO:0000313" key="2">
    <source>
        <dbReference type="Proteomes" id="UP000630594"/>
    </source>
</evidence>
<comment type="caution">
    <text evidence="1">The sequence shown here is derived from an EMBL/GenBank/DDBJ whole genome shotgun (WGS) entry which is preliminary data.</text>
</comment>
<protein>
    <recommendedName>
        <fullName evidence="3">Thioesterase</fullName>
    </recommendedName>
</protein>
<dbReference type="EMBL" id="BMCK01000002">
    <property type="protein sequence ID" value="GGD15785.1"/>
    <property type="molecule type" value="Genomic_DNA"/>
</dbReference>
<gene>
    <name evidence="1" type="ORF">GCM10007231_13500</name>
</gene>
<sequence length="164" mass="18396">MVAPTYDELSALPAYCEQVVPQGFEDINGHLNIRHYVGIASEGLDESLVDLGIPMQWPNIAGQAVFTAEHHMTYVHELRTGDRLSVRVRLLGRSDRAVHALVYLLDETHQRVSFVMEEIFLHVDLESRKTSDWPADVAEKIDAQIKKDADLPFEAVTSGAMALR</sequence>
<accession>A0ABQ1Q654</accession>
<organism evidence="1 2">
    <name type="scientific">Nocardioides daphniae</name>
    <dbReference type="NCBI Taxonomy" id="402297"/>
    <lineage>
        <taxon>Bacteria</taxon>
        <taxon>Bacillati</taxon>
        <taxon>Actinomycetota</taxon>
        <taxon>Actinomycetes</taxon>
        <taxon>Propionibacteriales</taxon>
        <taxon>Nocardioidaceae</taxon>
        <taxon>Nocardioides</taxon>
    </lineage>
</organism>
<dbReference type="RefSeq" id="WP_188421253.1">
    <property type="nucleotide sequence ID" value="NZ_BMCK01000002.1"/>
</dbReference>
<dbReference type="Gene3D" id="3.10.129.10">
    <property type="entry name" value="Hotdog Thioesterase"/>
    <property type="match status" value="1"/>
</dbReference>
<dbReference type="CDD" id="cd00586">
    <property type="entry name" value="4HBT"/>
    <property type="match status" value="1"/>
</dbReference>
<dbReference type="InterPro" id="IPR029069">
    <property type="entry name" value="HotDog_dom_sf"/>
</dbReference>
<evidence type="ECO:0000313" key="1">
    <source>
        <dbReference type="EMBL" id="GGD15785.1"/>
    </source>
</evidence>
<evidence type="ECO:0008006" key="3">
    <source>
        <dbReference type="Google" id="ProtNLM"/>
    </source>
</evidence>
<keyword evidence="2" id="KW-1185">Reference proteome</keyword>